<feature type="transmembrane region" description="Helical" evidence="9">
    <location>
        <begin position="15"/>
        <end position="36"/>
    </location>
</feature>
<evidence type="ECO:0000256" key="6">
    <source>
        <dbReference type="ARBA" id="ARBA00022989"/>
    </source>
</evidence>
<proteinExistence type="inferred from homology"/>
<evidence type="ECO:0000256" key="3">
    <source>
        <dbReference type="ARBA" id="ARBA00022475"/>
    </source>
</evidence>
<evidence type="ECO:0000256" key="1">
    <source>
        <dbReference type="ARBA" id="ARBA00004651"/>
    </source>
</evidence>
<sequence length="210" mass="22780">MFEAALALFERGGVMMYPLLVCSILVVTLTLERILVLRNAALLPKNGLQLWADWFGSGLKKDQAPNPNSTALVNQILGPLCPYFPIELPRLEERLSDLSRKAKNRLERGVVYLDTIAGVAPLLGLLGTVLGMVEVFAKLSLAGAAKIEALSSGISEALLTTVAGLLIGIPALVAANLFTRHIENLLLGAEDQINDLLDQYPAQMLRHEDR</sequence>
<keyword evidence="5 8" id="KW-0653">Protein transport</keyword>
<accession>A0A1F6GQE1</accession>
<evidence type="ECO:0000256" key="5">
    <source>
        <dbReference type="ARBA" id="ARBA00022927"/>
    </source>
</evidence>
<comment type="similarity">
    <text evidence="8">Belongs to the exbB/tolQ family.</text>
</comment>
<evidence type="ECO:0000256" key="8">
    <source>
        <dbReference type="RuleBase" id="RU004057"/>
    </source>
</evidence>
<dbReference type="PANTHER" id="PTHR30625">
    <property type="entry name" value="PROTEIN TOLQ"/>
    <property type="match status" value="1"/>
</dbReference>
<feature type="transmembrane region" description="Helical" evidence="9">
    <location>
        <begin position="157"/>
        <end position="178"/>
    </location>
</feature>
<dbReference type="EMBL" id="MFNF01000046">
    <property type="protein sequence ID" value="OGH00385.1"/>
    <property type="molecule type" value="Genomic_DNA"/>
</dbReference>
<evidence type="ECO:0000256" key="4">
    <source>
        <dbReference type="ARBA" id="ARBA00022692"/>
    </source>
</evidence>
<keyword evidence="4 9" id="KW-0812">Transmembrane</keyword>
<dbReference type="InterPro" id="IPR002898">
    <property type="entry name" value="MotA_ExbB_proton_chnl"/>
</dbReference>
<evidence type="ECO:0000256" key="2">
    <source>
        <dbReference type="ARBA" id="ARBA00022448"/>
    </source>
</evidence>
<evidence type="ECO:0000313" key="11">
    <source>
        <dbReference type="EMBL" id="OGH00385.1"/>
    </source>
</evidence>
<reference evidence="11 12" key="1">
    <citation type="journal article" date="2016" name="Nat. Commun.">
        <title>Thousands of microbial genomes shed light on interconnected biogeochemical processes in an aquifer system.</title>
        <authorList>
            <person name="Anantharaman K."/>
            <person name="Brown C.T."/>
            <person name="Hug L.A."/>
            <person name="Sharon I."/>
            <person name="Castelle C.J."/>
            <person name="Probst A.J."/>
            <person name="Thomas B.C."/>
            <person name="Singh A."/>
            <person name="Wilkins M.J."/>
            <person name="Karaoz U."/>
            <person name="Brodie E.L."/>
            <person name="Williams K.H."/>
            <person name="Hubbard S.S."/>
            <person name="Banfield J.F."/>
        </authorList>
    </citation>
    <scope>NUCLEOTIDE SEQUENCE [LARGE SCALE GENOMIC DNA]</scope>
</reference>
<feature type="domain" description="MotA/TolQ/ExbB proton channel" evidence="10">
    <location>
        <begin position="93"/>
        <end position="186"/>
    </location>
</feature>
<protein>
    <recommendedName>
        <fullName evidence="10">MotA/TolQ/ExbB proton channel domain-containing protein</fullName>
    </recommendedName>
</protein>
<comment type="caution">
    <text evidence="11">The sequence shown here is derived from an EMBL/GenBank/DDBJ whole genome shotgun (WGS) entry which is preliminary data.</text>
</comment>
<dbReference type="AlphaFoldDB" id="A0A1F6GQE1"/>
<organism evidence="11 12">
    <name type="scientific">Candidatus Lambdaproteobacteria bacterium RIFOXYD2_FULL_56_26</name>
    <dbReference type="NCBI Taxonomy" id="1817773"/>
    <lineage>
        <taxon>Bacteria</taxon>
        <taxon>Pseudomonadati</taxon>
        <taxon>Pseudomonadota</taxon>
        <taxon>Candidatus Lambdaproteobacteria</taxon>
    </lineage>
</organism>
<dbReference type="GO" id="GO:0005886">
    <property type="term" value="C:plasma membrane"/>
    <property type="evidence" value="ECO:0007669"/>
    <property type="project" value="UniProtKB-SubCell"/>
</dbReference>
<keyword evidence="6 9" id="KW-1133">Transmembrane helix</keyword>
<keyword evidence="7 9" id="KW-0472">Membrane</keyword>
<gene>
    <name evidence="11" type="ORF">A2557_09305</name>
</gene>
<comment type="subcellular location">
    <subcellularLocation>
        <location evidence="1">Cell membrane</location>
        <topology evidence="1">Multi-pass membrane protein</topology>
    </subcellularLocation>
    <subcellularLocation>
        <location evidence="8">Membrane</location>
        <topology evidence="8">Multi-pass membrane protein</topology>
    </subcellularLocation>
</comment>
<dbReference type="GO" id="GO:0017038">
    <property type="term" value="P:protein import"/>
    <property type="evidence" value="ECO:0007669"/>
    <property type="project" value="TreeGrafter"/>
</dbReference>
<evidence type="ECO:0000259" key="10">
    <source>
        <dbReference type="Pfam" id="PF01618"/>
    </source>
</evidence>
<keyword evidence="2 8" id="KW-0813">Transport</keyword>
<evidence type="ECO:0000256" key="9">
    <source>
        <dbReference type="SAM" id="Phobius"/>
    </source>
</evidence>
<dbReference type="Proteomes" id="UP000177583">
    <property type="component" value="Unassembled WGS sequence"/>
</dbReference>
<name>A0A1F6GQE1_9PROT</name>
<dbReference type="InterPro" id="IPR050790">
    <property type="entry name" value="ExbB/TolQ_transport"/>
</dbReference>
<evidence type="ECO:0000313" key="12">
    <source>
        <dbReference type="Proteomes" id="UP000177583"/>
    </source>
</evidence>
<evidence type="ECO:0000256" key="7">
    <source>
        <dbReference type="ARBA" id="ARBA00023136"/>
    </source>
</evidence>
<dbReference type="Pfam" id="PF01618">
    <property type="entry name" value="MotA_ExbB"/>
    <property type="match status" value="1"/>
</dbReference>
<feature type="transmembrane region" description="Helical" evidence="9">
    <location>
        <begin position="110"/>
        <end position="137"/>
    </location>
</feature>
<dbReference type="PANTHER" id="PTHR30625:SF15">
    <property type="entry name" value="BIOPOLYMER TRANSPORT PROTEIN EXBB"/>
    <property type="match status" value="1"/>
</dbReference>
<keyword evidence="3" id="KW-1003">Cell membrane</keyword>